<evidence type="ECO:0000256" key="5">
    <source>
        <dbReference type="SAM" id="MobiDB-lite"/>
    </source>
</evidence>
<feature type="compositionally biased region" description="Low complexity" evidence="5">
    <location>
        <begin position="228"/>
        <end position="237"/>
    </location>
</feature>
<evidence type="ECO:0000313" key="8">
    <source>
        <dbReference type="Proteomes" id="UP001329825"/>
    </source>
</evidence>
<sequence length="336" mass="37046">MNACTNATCNNQIGSPNLFSGNIEAANYDYLVNKTSTYVFLATFSLVTVLHILLGIYWRKWWTLYTLCIGSMLESIGWGGRYWSAKTLFWDPTNGGSWSSDDQGFIMQIVCLIIAPTFFSAANYILLGRSQYSSITASSFSKVFTFADFICLLIQCIGGGMVGTAETDEGMRNGLHVMAVGVIAQIVVTVIFSIFFAEFYLRCSRNRPAMKTVNLLAWLRFFKRCAMPSKSSSSSPSGTISEAEKGSQPLMTDQTPSMVQGPQRITWLQGALLASNLLVLARSTYRAVELLSFSPEKPGAYADQNLFIAMDASLMLLLLVIYVVAHPGLLDGRKLF</sequence>
<feature type="transmembrane region" description="Helical" evidence="6">
    <location>
        <begin position="38"/>
        <end position="57"/>
    </location>
</feature>
<gene>
    <name evidence="7" type="ORF">IL334_001337</name>
</gene>
<dbReference type="Proteomes" id="UP001329825">
    <property type="component" value="Chromosome 1"/>
</dbReference>
<organism evidence="7 8">
    <name type="scientific">Kwoniella shivajii</name>
    <dbReference type="NCBI Taxonomy" id="564305"/>
    <lineage>
        <taxon>Eukaryota</taxon>
        <taxon>Fungi</taxon>
        <taxon>Dikarya</taxon>
        <taxon>Basidiomycota</taxon>
        <taxon>Agaricomycotina</taxon>
        <taxon>Tremellomycetes</taxon>
        <taxon>Tremellales</taxon>
        <taxon>Cryptococcaceae</taxon>
        <taxon>Kwoniella</taxon>
    </lineage>
</organism>
<evidence type="ECO:0000256" key="6">
    <source>
        <dbReference type="SAM" id="Phobius"/>
    </source>
</evidence>
<evidence type="ECO:0000256" key="1">
    <source>
        <dbReference type="ARBA" id="ARBA00004141"/>
    </source>
</evidence>
<keyword evidence="4 6" id="KW-0472">Membrane</keyword>
<keyword evidence="8" id="KW-1185">Reference proteome</keyword>
<feature type="transmembrane region" description="Helical" evidence="6">
    <location>
        <begin position="105"/>
        <end position="127"/>
    </location>
</feature>
<dbReference type="InterPro" id="IPR007568">
    <property type="entry name" value="RTA1"/>
</dbReference>
<feature type="transmembrane region" description="Helical" evidence="6">
    <location>
        <begin position="139"/>
        <end position="163"/>
    </location>
</feature>
<feature type="transmembrane region" description="Helical" evidence="6">
    <location>
        <begin position="64"/>
        <end position="85"/>
    </location>
</feature>
<evidence type="ECO:0000313" key="7">
    <source>
        <dbReference type="EMBL" id="WRT64405.1"/>
    </source>
</evidence>
<feature type="transmembrane region" description="Helical" evidence="6">
    <location>
        <begin position="175"/>
        <end position="201"/>
    </location>
</feature>
<feature type="transmembrane region" description="Helical" evidence="6">
    <location>
        <begin position="305"/>
        <end position="325"/>
    </location>
</feature>
<evidence type="ECO:0000256" key="3">
    <source>
        <dbReference type="ARBA" id="ARBA00022989"/>
    </source>
</evidence>
<dbReference type="PANTHER" id="PTHR31465:SF9">
    <property type="entry name" value="SPHINGOID LONG-CHAIN BASE TRANSPORTER RSB1"/>
    <property type="match status" value="1"/>
</dbReference>
<comment type="subcellular location">
    <subcellularLocation>
        <location evidence="1">Membrane</location>
        <topology evidence="1">Multi-pass membrane protein</topology>
    </subcellularLocation>
</comment>
<feature type="region of interest" description="Disordered" evidence="5">
    <location>
        <begin position="228"/>
        <end position="256"/>
    </location>
</feature>
<dbReference type="RefSeq" id="XP_062789145.1">
    <property type="nucleotide sequence ID" value="XM_062933094.1"/>
</dbReference>
<keyword evidence="3 6" id="KW-1133">Transmembrane helix</keyword>
<accession>A0ABZ1CRP5</accession>
<name>A0ABZ1CRP5_9TREE</name>
<evidence type="ECO:0000256" key="4">
    <source>
        <dbReference type="ARBA" id="ARBA00023136"/>
    </source>
</evidence>
<dbReference type="PANTHER" id="PTHR31465">
    <property type="entry name" value="PROTEIN RTA1-RELATED"/>
    <property type="match status" value="1"/>
</dbReference>
<keyword evidence="2 6" id="KW-0812">Transmembrane</keyword>
<reference evidence="7 8" key="1">
    <citation type="submission" date="2024-01" db="EMBL/GenBank/DDBJ databases">
        <title>Comparative genomics of Cryptococcus and Kwoniella reveals pathogenesis evolution and contrasting modes of karyotype evolution via chromosome fusion or intercentromeric recombination.</title>
        <authorList>
            <person name="Coelho M.A."/>
            <person name="David-Palma M."/>
            <person name="Shea T."/>
            <person name="Bowers K."/>
            <person name="McGinley-Smith S."/>
            <person name="Mohammad A.W."/>
            <person name="Gnirke A."/>
            <person name="Yurkov A.M."/>
            <person name="Nowrousian M."/>
            <person name="Sun S."/>
            <person name="Cuomo C.A."/>
            <person name="Heitman J."/>
        </authorList>
    </citation>
    <scope>NUCLEOTIDE SEQUENCE [LARGE SCALE GENOMIC DNA]</scope>
    <source>
        <strain evidence="7">CBS 11374</strain>
    </source>
</reference>
<dbReference type="GeneID" id="87953468"/>
<proteinExistence type="predicted"/>
<evidence type="ECO:0000256" key="2">
    <source>
        <dbReference type="ARBA" id="ARBA00022692"/>
    </source>
</evidence>
<dbReference type="EMBL" id="CP141881">
    <property type="protein sequence ID" value="WRT64405.1"/>
    <property type="molecule type" value="Genomic_DNA"/>
</dbReference>
<protein>
    <submittedName>
        <fullName evidence="7">Uncharacterized protein</fullName>
    </submittedName>
</protein>
<dbReference type="Pfam" id="PF04479">
    <property type="entry name" value="RTA1"/>
    <property type="match status" value="1"/>
</dbReference>